<dbReference type="AlphaFoldDB" id="A0A512PMH9"/>
<dbReference type="PANTHER" id="PTHR37292">
    <property type="entry name" value="VNG6097C"/>
    <property type="match status" value="1"/>
</dbReference>
<protein>
    <recommendedName>
        <fullName evidence="3">DUF1524 domain-containing protein</fullName>
    </recommendedName>
</protein>
<dbReference type="EMBL" id="BKAM01000017">
    <property type="protein sequence ID" value="GEP72405.1"/>
    <property type="molecule type" value="Genomic_DNA"/>
</dbReference>
<comment type="caution">
    <text evidence="1">The sequence shown here is derived from an EMBL/GenBank/DDBJ whole genome shotgun (WGS) entry which is preliminary data.</text>
</comment>
<evidence type="ECO:0000313" key="1">
    <source>
        <dbReference type="EMBL" id="GEP72405.1"/>
    </source>
</evidence>
<organism evidence="1 2">
    <name type="scientific">Lentilactobacillus rapi</name>
    <dbReference type="NCBI Taxonomy" id="481723"/>
    <lineage>
        <taxon>Bacteria</taxon>
        <taxon>Bacillati</taxon>
        <taxon>Bacillota</taxon>
        <taxon>Bacilli</taxon>
        <taxon>Lactobacillales</taxon>
        <taxon>Lactobacillaceae</taxon>
        <taxon>Lentilactobacillus</taxon>
    </lineage>
</organism>
<proteinExistence type="predicted"/>
<dbReference type="Proteomes" id="UP000321569">
    <property type="component" value="Unassembled WGS sequence"/>
</dbReference>
<name>A0A512PMH9_9LACO</name>
<dbReference type="STRING" id="1423795.FD12_GL000896"/>
<accession>A0A512PMH9</accession>
<sequence length="126" mass="14798">MSQVRNHDIAWLEKDHGIRDLLLEQGNIHHIFPKAYLKNHGFSQTQYNQTANYIWITQPRNLQINDRAPKDYLSDPKITEFGTDASFASNAIPQSLKNDDYNDYQAFLSERRKLMANKIHAYFNEL</sequence>
<reference evidence="1 2" key="1">
    <citation type="submission" date="2019-07" db="EMBL/GenBank/DDBJ databases">
        <title>Whole genome shotgun sequence of Lactobacillus rapi NBRC 109618.</title>
        <authorList>
            <person name="Hosoyama A."/>
            <person name="Uohara A."/>
            <person name="Ohji S."/>
            <person name="Ichikawa N."/>
        </authorList>
    </citation>
    <scope>NUCLEOTIDE SEQUENCE [LARGE SCALE GENOMIC DNA]</scope>
    <source>
        <strain evidence="1 2">NBRC 109618</strain>
    </source>
</reference>
<gene>
    <name evidence="1" type="ORF">LRA02_12730</name>
</gene>
<evidence type="ECO:0000313" key="2">
    <source>
        <dbReference type="Proteomes" id="UP000321569"/>
    </source>
</evidence>
<evidence type="ECO:0008006" key="3">
    <source>
        <dbReference type="Google" id="ProtNLM"/>
    </source>
</evidence>
<dbReference type="PANTHER" id="PTHR37292:SF2">
    <property type="entry name" value="DUF262 DOMAIN-CONTAINING PROTEIN"/>
    <property type="match status" value="1"/>
</dbReference>